<keyword evidence="5" id="KW-1185">Reference proteome</keyword>
<feature type="repeat" description="PPR" evidence="3">
    <location>
        <begin position="139"/>
        <end position="173"/>
    </location>
</feature>
<dbReference type="InterPro" id="IPR050872">
    <property type="entry name" value="PPR_P_subfamily"/>
</dbReference>
<dbReference type="NCBIfam" id="TIGR00756">
    <property type="entry name" value="PPR"/>
    <property type="match status" value="6"/>
</dbReference>
<organism evidence="4 5">
    <name type="scientific">Camellia sinensis</name>
    <name type="common">Tea plant</name>
    <name type="synonym">Thea sinensis</name>
    <dbReference type="NCBI Taxonomy" id="4442"/>
    <lineage>
        <taxon>Eukaryota</taxon>
        <taxon>Viridiplantae</taxon>
        <taxon>Streptophyta</taxon>
        <taxon>Embryophyta</taxon>
        <taxon>Tracheophyta</taxon>
        <taxon>Spermatophyta</taxon>
        <taxon>Magnoliopsida</taxon>
        <taxon>eudicotyledons</taxon>
        <taxon>Gunneridae</taxon>
        <taxon>Pentapetalae</taxon>
        <taxon>asterids</taxon>
        <taxon>Ericales</taxon>
        <taxon>Theaceae</taxon>
        <taxon>Camellia</taxon>
    </lineage>
</organism>
<dbReference type="Proteomes" id="UP000593564">
    <property type="component" value="Unassembled WGS sequence"/>
</dbReference>
<dbReference type="Pfam" id="PF13041">
    <property type="entry name" value="PPR_2"/>
    <property type="match status" value="3"/>
</dbReference>
<proteinExistence type="inferred from homology"/>
<feature type="repeat" description="PPR" evidence="3">
    <location>
        <begin position="268"/>
        <end position="302"/>
    </location>
</feature>
<dbReference type="EMBL" id="JACBKZ010000014">
    <property type="protein sequence ID" value="KAF5934071.1"/>
    <property type="molecule type" value="Genomic_DNA"/>
</dbReference>
<keyword evidence="2" id="KW-0677">Repeat</keyword>
<dbReference type="PANTHER" id="PTHR46128">
    <property type="entry name" value="MITOCHONDRIAL GROUP I INTRON SPLICING FACTOR CCM1"/>
    <property type="match status" value="1"/>
</dbReference>
<dbReference type="PROSITE" id="PS51375">
    <property type="entry name" value="PPR"/>
    <property type="match status" value="4"/>
</dbReference>
<accession>A0A7J7G1M4</accession>
<feature type="repeat" description="PPR" evidence="3">
    <location>
        <begin position="303"/>
        <end position="337"/>
    </location>
</feature>
<evidence type="ECO:0000256" key="1">
    <source>
        <dbReference type="ARBA" id="ARBA00007626"/>
    </source>
</evidence>
<name>A0A7J7G1M4_CAMSI</name>
<dbReference type="InterPro" id="IPR002885">
    <property type="entry name" value="PPR_rpt"/>
</dbReference>
<evidence type="ECO:0000256" key="3">
    <source>
        <dbReference type="PROSITE-ProRule" id="PRU00708"/>
    </source>
</evidence>
<evidence type="ECO:0000313" key="5">
    <source>
        <dbReference type="Proteomes" id="UP000593564"/>
    </source>
</evidence>
<evidence type="ECO:0008006" key="6">
    <source>
        <dbReference type="Google" id="ProtNLM"/>
    </source>
</evidence>
<dbReference type="PANTHER" id="PTHR46128:SF358">
    <property type="entry name" value="TETRATRICOPEPTIDE REPEAT (TPR)-LIKE SUPERFAMILY PROTEIN"/>
    <property type="match status" value="1"/>
</dbReference>
<evidence type="ECO:0000313" key="4">
    <source>
        <dbReference type="EMBL" id="KAF5934071.1"/>
    </source>
</evidence>
<dbReference type="Gene3D" id="1.25.40.10">
    <property type="entry name" value="Tetratricopeptide repeat domain"/>
    <property type="match status" value="3"/>
</dbReference>
<reference evidence="4 5" key="2">
    <citation type="submission" date="2020-07" db="EMBL/GenBank/DDBJ databases">
        <title>Genome assembly of wild tea tree DASZ reveals pedigree and selection history of tea varieties.</title>
        <authorList>
            <person name="Zhang W."/>
        </authorList>
    </citation>
    <scope>NUCLEOTIDE SEQUENCE [LARGE SCALE GENOMIC DNA]</scope>
    <source>
        <strain evidence="5">cv. G240</strain>
        <tissue evidence="4">Leaf</tissue>
    </source>
</reference>
<dbReference type="Pfam" id="PF01535">
    <property type="entry name" value="PPR"/>
    <property type="match status" value="2"/>
</dbReference>
<protein>
    <recommendedName>
        <fullName evidence="6">Pentacotripeptide-repeat region of PRORP domain-containing protein</fullName>
    </recommendedName>
</protein>
<evidence type="ECO:0000256" key="2">
    <source>
        <dbReference type="ARBA" id="ARBA00022737"/>
    </source>
</evidence>
<comment type="similarity">
    <text evidence="1">Belongs to the PPR family. P subfamily.</text>
</comment>
<gene>
    <name evidence="4" type="ORF">HYC85_030242</name>
</gene>
<dbReference type="InterPro" id="IPR011990">
    <property type="entry name" value="TPR-like_helical_dom_sf"/>
</dbReference>
<dbReference type="AlphaFoldDB" id="A0A7J7G1M4"/>
<reference evidence="5" key="1">
    <citation type="journal article" date="2020" name="Nat. Commun.">
        <title>Genome assembly of wild tea tree DASZ reveals pedigree and selection history of tea varieties.</title>
        <authorList>
            <person name="Zhang W."/>
            <person name="Zhang Y."/>
            <person name="Qiu H."/>
            <person name="Guo Y."/>
            <person name="Wan H."/>
            <person name="Zhang X."/>
            <person name="Scossa F."/>
            <person name="Alseekh S."/>
            <person name="Zhang Q."/>
            <person name="Wang P."/>
            <person name="Xu L."/>
            <person name="Schmidt M.H."/>
            <person name="Jia X."/>
            <person name="Li D."/>
            <person name="Zhu A."/>
            <person name="Guo F."/>
            <person name="Chen W."/>
            <person name="Ni D."/>
            <person name="Usadel B."/>
            <person name="Fernie A.R."/>
            <person name="Wen W."/>
        </authorList>
    </citation>
    <scope>NUCLEOTIDE SEQUENCE [LARGE SCALE GENOMIC DNA]</scope>
    <source>
        <strain evidence="5">cv. G240</strain>
    </source>
</reference>
<sequence>MQKIPKACVVFRDGVCDLHKGILTSFPCVLALFHSQTHFNLSSKQNFQFQYGFANIDDALTQFDHMLQMRPLPPILRFNQLLNSIARSKHYSTAISLMFRHLGTPQPSLPSSRGFCLNGNMASADKFFDEIVEKGFQPNFITYGTIMNGLCKIGNTSAAILLLRKMEEIGGYEPGLVECSMVIDSLCKGTLVTEALKLFLEMIGKVDALCKEGKAKEAQAVVQLIIQRGVVPDVVTYSAVMDGYCLCGQVGEARKMFDIMVSRGCGLNVFTYNILINGYCKIKNIDEAMNLFKEMSQKGLFTDTITYTTLICSLCQTRRPQDAILLLDEMQTHGQIPDLFTYSTLLDGLCNN</sequence>
<feature type="repeat" description="PPR" evidence="3">
    <location>
        <begin position="233"/>
        <end position="267"/>
    </location>
</feature>
<comment type="caution">
    <text evidence="4">The sequence shown here is derived from an EMBL/GenBank/DDBJ whole genome shotgun (WGS) entry which is preliminary data.</text>
</comment>